<evidence type="ECO:0000256" key="12">
    <source>
        <dbReference type="ARBA" id="ARBA00023235"/>
    </source>
</evidence>
<feature type="binding site" evidence="15">
    <location>
        <position position="41"/>
    </location>
    <ligand>
        <name>a divalent metal cation</name>
        <dbReference type="ChEBI" id="CHEBI:60240"/>
    </ligand>
</feature>
<dbReference type="EMBL" id="VXIV02000148">
    <property type="protein sequence ID" value="KAF6040385.1"/>
    <property type="molecule type" value="Genomic_DNA"/>
</dbReference>
<dbReference type="InterPro" id="IPR026019">
    <property type="entry name" value="Ribul_P_3_epim"/>
</dbReference>
<evidence type="ECO:0000256" key="15">
    <source>
        <dbReference type="PIRSR" id="PIRSR001461-2"/>
    </source>
</evidence>
<protein>
    <recommendedName>
        <fullName evidence="9 13">Ribulose-phosphate 3-epimerase</fullName>
        <ecNumber evidence="8 13">5.1.3.1</ecNumber>
    </recommendedName>
</protein>
<dbReference type="PROSITE" id="PS01085">
    <property type="entry name" value="RIBUL_P_3_EPIMER_1"/>
    <property type="match status" value="1"/>
</dbReference>
<feature type="binding site" evidence="15">
    <location>
        <position position="180"/>
    </location>
    <ligand>
        <name>a divalent metal cation</name>
        <dbReference type="ChEBI" id="CHEBI:60240"/>
    </ligand>
</feature>
<comment type="cofactor">
    <cofactor evidence="15">
        <name>a divalent metal cation</name>
        <dbReference type="ChEBI" id="CHEBI:60240"/>
    </cofactor>
    <text evidence="15">Binds 1 divalent metal cation per subunit.</text>
</comment>
<dbReference type="OrthoDB" id="1927044at2759"/>
<dbReference type="InterPro" id="IPR011060">
    <property type="entry name" value="RibuloseP-bd_barrel"/>
</dbReference>
<feature type="active site" description="Proton donor" evidence="14">
    <location>
        <position position="180"/>
    </location>
</feature>
<feature type="binding site" evidence="15">
    <location>
        <position position="73"/>
    </location>
    <ligand>
        <name>a divalent metal cation</name>
        <dbReference type="ChEBI" id="CHEBI:60240"/>
    </ligand>
</feature>
<feature type="binding site" evidence="16">
    <location>
        <position position="14"/>
    </location>
    <ligand>
        <name>substrate</name>
    </ligand>
</feature>
<evidence type="ECO:0000256" key="2">
    <source>
        <dbReference type="ARBA" id="ARBA00001936"/>
    </source>
</evidence>
<evidence type="ECO:0000256" key="4">
    <source>
        <dbReference type="ARBA" id="ARBA00001947"/>
    </source>
</evidence>
<reference evidence="17" key="1">
    <citation type="submission" date="2020-06" db="EMBL/GenBank/DDBJ databases">
        <title>Draft genome of Bugula neritina, a colonial animal packing powerful symbionts and potential medicines.</title>
        <authorList>
            <person name="Rayko M."/>
        </authorList>
    </citation>
    <scope>NUCLEOTIDE SEQUENCE [LARGE SCALE GENOMIC DNA]</scope>
    <source>
        <strain evidence="17">Kwan_BN1</strain>
    </source>
</reference>
<evidence type="ECO:0000256" key="5">
    <source>
        <dbReference type="ARBA" id="ARBA00001954"/>
    </source>
</evidence>
<dbReference type="GO" id="GO:0046872">
    <property type="term" value="F:metal ion binding"/>
    <property type="evidence" value="ECO:0007669"/>
    <property type="project" value="UniProtKB-KW"/>
</dbReference>
<gene>
    <name evidence="17" type="ORF">EB796_001308</name>
</gene>
<keyword evidence="18" id="KW-1185">Reference proteome</keyword>
<name>A0A7J7KQL8_BUGNE</name>
<dbReference type="Proteomes" id="UP000593567">
    <property type="component" value="Unassembled WGS sequence"/>
</dbReference>
<evidence type="ECO:0000313" key="18">
    <source>
        <dbReference type="Proteomes" id="UP000593567"/>
    </source>
</evidence>
<comment type="similarity">
    <text evidence="7 13">Belongs to the ribulose-phosphate 3-epimerase family.</text>
</comment>
<evidence type="ECO:0000256" key="9">
    <source>
        <dbReference type="ARBA" id="ARBA00013920"/>
    </source>
</evidence>
<accession>A0A7J7KQL8</accession>
<evidence type="ECO:0000256" key="14">
    <source>
        <dbReference type="PIRSR" id="PIRSR001461-1"/>
    </source>
</evidence>
<evidence type="ECO:0000256" key="6">
    <source>
        <dbReference type="ARBA" id="ARBA00005016"/>
    </source>
</evidence>
<dbReference type="PIRSF" id="PIRSF001461">
    <property type="entry name" value="RPE"/>
    <property type="match status" value="1"/>
</dbReference>
<dbReference type="NCBIfam" id="NF004076">
    <property type="entry name" value="PRK05581.1-4"/>
    <property type="match status" value="1"/>
</dbReference>
<evidence type="ECO:0000256" key="8">
    <source>
        <dbReference type="ARBA" id="ARBA00013188"/>
    </source>
</evidence>
<evidence type="ECO:0000313" key="17">
    <source>
        <dbReference type="EMBL" id="KAF6040385.1"/>
    </source>
</evidence>
<evidence type="ECO:0000256" key="7">
    <source>
        <dbReference type="ARBA" id="ARBA00009541"/>
    </source>
</evidence>
<comment type="cofactor">
    <cofactor evidence="3">
        <name>Co(2+)</name>
        <dbReference type="ChEBI" id="CHEBI:48828"/>
    </cofactor>
</comment>
<dbReference type="GO" id="GO:0006098">
    <property type="term" value="P:pentose-phosphate shunt"/>
    <property type="evidence" value="ECO:0007669"/>
    <property type="project" value="InterPro"/>
</dbReference>
<comment type="catalytic activity">
    <reaction evidence="1 13">
        <text>D-ribulose 5-phosphate = D-xylulose 5-phosphate</text>
        <dbReference type="Rhea" id="RHEA:13677"/>
        <dbReference type="ChEBI" id="CHEBI:57737"/>
        <dbReference type="ChEBI" id="CHEBI:58121"/>
        <dbReference type="EC" id="5.1.3.1"/>
    </reaction>
</comment>
<dbReference type="EC" id="5.1.3.1" evidence="8 13"/>
<evidence type="ECO:0000256" key="16">
    <source>
        <dbReference type="PIRSR" id="PIRSR001461-3"/>
    </source>
</evidence>
<comment type="pathway">
    <text evidence="6">Carbohydrate degradation; pentose phosphate pathway; D-xylulose 5-phosphate from D-ribulose 5-phosphate (non-oxidative stage): step 1/1.</text>
</comment>
<keyword evidence="15" id="KW-0170">Cobalt</keyword>
<dbReference type="NCBIfam" id="TIGR01163">
    <property type="entry name" value="rpe"/>
    <property type="match status" value="1"/>
</dbReference>
<feature type="binding site" evidence="16">
    <location>
        <begin position="151"/>
        <end position="154"/>
    </location>
    <ligand>
        <name>substrate</name>
    </ligand>
</feature>
<dbReference type="AlphaFoldDB" id="A0A7J7KQL8"/>
<feature type="active site" description="Proton acceptor" evidence="14">
    <location>
        <position position="41"/>
    </location>
</feature>
<dbReference type="HAMAP" id="MF_02227">
    <property type="entry name" value="RPE"/>
    <property type="match status" value="1"/>
</dbReference>
<keyword evidence="13" id="KW-0119">Carbohydrate metabolism</keyword>
<evidence type="ECO:0000256" key="11">
    <source>
        <dbReference type="ARBA" id="ARBA00022833"/>
    </source>
</evidence>
<feature type="binding site" evidence="15">
    <location>
        <position position="39"/>
    </location>
    <ligand>
        <name>a divalent metal cation</name>
        <dbReference type="ChEBI" id="CHEBI:60240"/>
    </ligand>
</feature>
<sequence>MPPQQHLVAKIGPSILNSDLSRLADECDRMVKSGADYLHLDVMDGNFVPNLTFGHPVVATLKPKFKEVFFDMHMMVAEPLKWVESMAETGAEQYTFHLEAAGGHTASDVIRKIKEAGMKAGIAIKPNTPVEALLPYLNEVDMVLIMTVEPGFGGQKFMPDMMPKIKKVREMFANLDIGVDGGVSEANIGECAEAGANMIVSGSAIVKSQDPASVIASLKKSVENALA</sequence>
<evidence type="ECO:0000256" key="3">
    <source>
        <dbReference type="ARBA" id="ARBA00001941"/>
    </source>
</evidence>
<comment type="cofactor">
    <cofactor evidence="4">
        <name>Zn(2+)</name>
        <dbReference type="ChEBI" id="CHEBI:29105"/>
    </cofactor>
</comment>
<evidence type="ECO:0000256" key="10">
    <source>
        <dbReference type="ARBA" id="ARBA00022723"/>
    </source>
</evidence>
<proteinExistence type="inferred from homology"/>
<comment type="cofactor">
    <cofactor evidence="5">
        <name>Fe(2+)</name>
        <dbReference type="ChEBI" id="CHEBI:29033"/>
    </cofactor>
</comment>
<dbReference type="SUPFAM" id="SSF51366">
    <property type="entry name" value="Ribulose-phoshate binding barrel"/>
    <property type="match status" value="1"/>
</dbReference>
<dbReference type="Gene3D" id="3.20.20.70">
    <property type="entry name" value="Aldolase class I"/>
    <property type="match status" value="1"/>
</dbReference>
<keyword evidence="10 15" id="KW-0479">Metal-binding</keyword>
<keyword evidence="11 15" id="KW-0862">Zinc</keyword>
<dbReference type="PROSITE" id="PS01086">
    <property type="entry name" value="RIBUL_P_3_EPIMER_2"/>
    <property type="match status" value="1"/>
</dbReference>
<dbReference type="Pfam" id="PF00834">
    <property type="entry name" value="Ribul_P_3_epim"/>
    <property type="match status" value="1"/>
</dbReference>
<keyword evidence="12 13" id="KW-0413">Isomerase</keyword>
<evidence type="ECO:0000256" key="13">
    <source>
        <dbReference type="PIRNR" id="PIRNR001461"/>
    </source>
</evidence>
<feature type="binding site" evidence="16">
    <location>
        <begin position="202"/>
        <end position="203"/>
    </location>
    <ligand>
        <name>substrate</name>
    </ligand>
</feature>
<feature type="binding site" evidence="16">
    <location>
        <position position="182"/>
    </location>
    <ligand>
        <name>substrate</name>
    </ligand>
</feature>
<dbReference type="GO" id="GO:0004750">
    <property type="term" value="F:D-ribulose-phosphate 3-epimerase activity"/>
    <property type="evidence" value="ECO:0007669"/>
    <property type="project" value="UniProtKB-EC"/>
</dbReference>
<dbReference type="InterPro" id="IPR013785">
    <property type="entry name" value="Aldolase_TIM"/>
</dbReference>
<evidence type="ECO:0000256" key="1">
    <source>
        <dbReference type="ARBA" id="ARBA00001782"/>
    </source>
</evidence>
<dbReference type="PANTHER" id="PTHR11749">
    <property type="entry name" value="RIBULOSE-5-PHOSPHATE-3-EPIMERASE"/>
    <property type="match status" value="1"/>
</dbReference>
<dbReference type="CDD" id="cd00429">
    <property type="entry name" value="RPE"/>
    <property type="match status" value="1"/>
</dbReference>
<keyword evidence="15" id="KW-0464">Manganese</keyword>
<dbReference type="InterPro" id="IPR000056">
    <property type="entry name" value="Ribul_P_3_epim-like"/>
</dbReference>
<dbReference type="FunFam" id="3.20.20.70:FF:000074">
    <property type="entry name" value="Ribulose-phosphate 3-epimerase"/>
    <property type="match status" value="1"/>
</dbReference>
<dbReference type="GO" id="GO:0005975">
    <property type="term" value="P:carbohydrate metabolic process"/>
    <property type="evidence" value="ECO:0007669"/>
    <property type="project" value="InterPro"/>
</dbReference>
<comment type="cofactor">
    <cofactor evidence="2">
        <name>Mn(2+)</name>
        <dbReference type="ChEBI" id="CHEBI:29035"/>
    </cofactor>
</comment>
<feature type="binding site" evidence="16">
    <location>
        <position position="73"/>
    </location>
    <ligand>
        <name>substrate</name>
    </ligand>
</feature>
<comment type="caution">
    <text evidence="17">The sequence shown here is derived from an EMBL/GenBank/DDBJ whole genome shotgun (WGS) entry which is preliminary data.</text>
</comment>
<organism evidence="17 18">
    <name type="scientific">Bugula neritina</name>
    <name type="common">Brown bryozoan</name>
    <name type="synonym">Sertularia neritina</name>
    <dbReference type="NCBI Taxonomy" id="10212"/>
    <lineage>
        <taxon>Eukaryota</taxon>
        <taxon>Metazoa</taxon>
        <taxon>Spiralia</taxon>
        <taxon>Lophotrochozoa</taxon>
        <taxon>Bryozoa</taxon>
        <taxon>Gymnolaemata</taxon>
        <taxon>Cheilostomatida</taxon>
        <taxon>Flustrina</taxon>
        <taxon>Buguloidea</taxon>
        <taxon>Bugulidae</taxon>
        <taxon>Bugula</taxon>
    </lineage>
</organism>